<feature type="domain" description="Glycosyltransferase 2-like" evidence="1">
    <location>
        <begin position="1"/>
        <end position="127"/>
    </location>
</feature>
<dbReference type="BioCyc" id="MetaCyc:MONOMER-21708"/>
<reference evidence="2" key="1">
    <citation type="journal article" date="2014" name="DNA Res.">
        <title>A complete view of the genetic diversity of the Escherichia coli O-antigen biosynthesis gene cluster.</title>
        <authorList>
            <person name="Iguchi A."/>
            <person name="Iyoda S."/>
            <person name="Kikuchi T."/>
            <person name="Ogura Y."/>
            <person name="Katsura K."/>
            <person name="Ohnishi M."/>
            <person name="Hayashi T."/>
            <person name="Thomson N.R."/>
        </authorList>
    </citation>
    <scope>NUCLEOTIDE SEQUENCE</scope>
    <source>
        <strain evidence="2">U12-41</strain>
    </source>
</reference>
<dbReference type="Pfam" id="PF00535">
    <property type="entry name" value="Glycos_transf_2"/>
    <property type="match status" value="1"/>
</dbReference>
<keyword evidence="2" id="KW-0808">Transferase</keyword>
<dbReference type="Gene3D" id="3.90.550.10">
    <property type="entry name" value="Spore Coat Polysaccharide Biosynthesis Protein SpsA, Chain A"/>
    <property type="match status" value="1"/>
</dbReference>
<protein>
    <submittedName>
        <fullName evidence="2">Putative glycosyltransferase</fullName>
    </submittedName>
</protein>
<dbReference type="AlphaFoldDB" id="A0A0A8J6S1"/>
<dbReference type="SUPFAM" id="SSF53448">
    <property type="entry name" value="Nucleotide-diphospho-sugar transferases"/>
    <property type="match status" value="1"/>
</dbReference>
<name>A0A0A8J6S1_ECOLX</name>
<accession>A0A0A8J6S1</accession>
<evidence type="ECO:0000259" key="1">
    <source>
        <dbReference type="Pfam" id="PF00535"/>
    </source>
</evidence>
<dbReference type="InterPro" id="IPR029044">
    <property type="entry name" value="Nucleotide-diphossugar_trans"/>
</dbReference>
<organism evidence="2">
    <name type="scientific">Escherichia coli</name>
    <dbReference type="NCBI Taxonomy" id="562"/>
    <lineage>
        <taxon>Bacteria</taxon>
        <taxon>Pseudomonadati</taxon>
        <taxon>Pseudomonadota</taxon>
        <taxon>Gammaproteobacteria</taxon>
        <taxon>Enterobacterales</taxon>
        <taxon>Enterobacteriaceae</taxon>
        <taxon>Escherichia</taxon>
    </lineage>
</organism>
<sequence>MPTIGRAEEIEKFISSVNKNNASVQLLIADQNEVGFLEPKKLYECAKNQNIDMHYFHSEQKGLSRNRNFLLSKLDAHEGIIAFPDDDCLYYEDTLDLVMSFFENNPSVDVLLGCIYDREYDRYLFKKWPRKSVVVNYLNVYFMSSSITIFVRKPNQQKFDQALGAGAVYGSCEDPDYLYSLLKKGCKIVYEPSIQVWHPAPDYHQISLSKVYSYAKGFGYFIRKDIDVYKSILLVLLISKKLFQLIFRFKHFPIKYFRAYFSGLISGLLRKQT</sequence>
<evidence type="ECO:0000313" key="2">
    <source>
        <dbReference type="EMBL" id="BAQ00995.1"/>
    </source>
</evidence>
<dbReference type="EMBL" id="AB811623">
    <property type="protein sequence ID" value="BAQ00995.1"/>
    <property type="molecule type" value="Genomic_DNA"/>
</dbReference>
<dbReference type="GO" id="GO:0016740">
    <property type="term" value="F:transferase activity"/>
    <property type="evidence" value="ECO:0007669"/>
    <property type="project" value="UniProtKB-KW"/>
</dbReference>
<proteinExistence type="predicted"/>
<dbReference type="InterPro" id="IPR001173">
    <property type="entry name" value="Glyco_trans_2-like"/>
</dbReference>
<dbReference type="CDD" id="cd00761">
    <property type="entry name" value="Glyco_tranf_GTA_type"/>
    <property type="match status" value="1"/>
</dbReference>